<reference evidence="4" key="1">
    <citation type="submission" date="2016-10" db="EMBL/GenBank/DDBJ databases">
        <authorList>
            <person name="Varghese N."/>
        </authorList>
    </citation>
    <scope>NUCLEOTIDE SEQUENCE [LARGE SCALE GENOMIC DNA]</scope>
    <source>
        <strain evidence="4">DSM 20406</strain>
    </source>
</reference>
<keyword evidence="4" id="KW-1185">Reference proteome</keyword>
<dbReference type="InterPro" id="IPR011330">
    <property type="entry name" value="Glyco_hydro/deAcase_b/a-brl"/>
</dbReference>
<protein>
    <submittedName>
        <fullName evidence="3">Peptidoglycan/xylan/chitin deacetylase, PgdA/CDA1 family</fullName>
    </submittedName>
</protein>
<keyword evidence="1" id="KW-1133">Transmembrane helix</keyword>
<dbReference type="Pfam" id="PF02368">
    <property type="entry name" value="Big_2"/>
    <property type="match status" value="1"/>
</dbReference>
<keyword evidence="1" id="KW-0472">Membrane</keyword>
<keyword evidence="1" id="KW-0812">Transmembrane</keyword>
<dbReference type="InterPro" id="IPR008964">
    <property type="entry name" value="Invasin/intimin_cell_adhesion"/>
</dbReference>
<dbReference type="InterPro" id="IPR003343">
    <property type="entry name" value="Big_2"/>
</dbReference>
<dbReference type="EMBL" id="FNYK01000031">
    <property type="protein sequence ID" value="SEI88206.1"/>
    <property type="molecule type" value="Genomic_DNA"/>
</dbReference>
<dbReference type="STRING" id="322505.SAMN04487836_10374"/>
<dbReference type="Pfam" id="PF01522">
    <property type="entry name" value="Polysacc_deac_1"/>
    <property type="match status" value="1"/>
</dbReference>
<dbReference type="SUPFAM" id="SSF88713">
    <property type="entry name" value="Glycoside hydrolase/deacetylase"/>
    <property type="match status" value="1"/>
</dbReference>
<dbReference type="SUPFAM" id="SSF49373">
    <property type="entry name" value="Invasin/intimin cell-adhesion fragments"/>
    <property type="match status" value="1"/>
</dbReference>
<dbReference type="AlphaFoldDB" id="A0A1H6U9I4"/>
<feature type="transmembrane region" description="Helical" evidence="1">
    <location>
        <begin position="12"/>
        <end position="32"/>
    </location>
</feature>
<dbReference type="OrthoDB" id="9812065at2"/>
<feature type="domain" description="NodB homology" evidence="2">
    <location>
        <begin position="136"/>
        <end position="327"/>
    </location>
</feature>
<gene>
    <name evidence="3" type="ORF">SAMN04487834_103112</name>
</gene>
<dbReference type="PROSITE" id="PS51677">
    <property type="entry name" value="NODB"/>
    <property type="match status" value="1"/>
</dbReference>
<dbReference type="CDD" id="cd10944">
    <property type="entry name" value="CE4_SmPgdA_like"/>
    <property type="match status" value="1"/>
</dbReference>
<dbReference type="PANTHER" id="PTHR10587:SF125">
    <property type="entry name" value="POLYSACCHARIDE DEACETYLASE YHEN-RELATED"/>
    <property type="match status" value="1"/>
</dbReference>
<dbReference type="Proteomes" id="UP000183028">
    <property type="component" value="Unassembled WGS sequence"/>
</dbReference>
<dbReference type="InterPro" id="IPR050248">
    <property type="entry name" value="Polysacc_deacetylase_ArnD"/>
</dbReference>
<dbReference type="GO" id="GO:0016810">
    <property type="term" value="F:hydrolase activity, acting on carbon-nitrogen (but not peptide) bonds"/>
    <property type="evidence" value="ECO:0007669"/>
    <property type="project" value="InterPro"/>
</dbReference>
<dbReference type="Gene3D" id="3.20.20.370">
    <property type="entry name" value="Glycoside hydrolase/deacetylase"/>
    <property type="match status" value="1"/>
</dbReference>
<dbReference type="GO" id="GO:0005975">
    <property type="term" value="P:carbohydrate metabolic process"/>
    <property type="evidence" value="ECO:0007669"/>
    <property type="project" value="InterPro"/>
</dbReference>
<organism evidence="3 4">
    <name type="scientific">Sharpea azabuensis</name>
    <dbReference type="NCBI Taxonomy" id="322505"/>
    <lineage>
        <taxon>Bacteria</taxon>
        <taxon>Bacillati</taxon>
        <taxon>Bacillota</taxon>
        <taxon>Erysipelotrichia</taxon>
        <taxon>Erysipelotrichales</taxon>
        <taxon>Coprobacillaceae</taxon>
        <taxon>Sharpea</taxon>
    </lineage>
</organism>
<dbReference type="InterPro" id="IPR002509">
    <property type="entry name" value="NODB_dom"/>
</dbReference>
<name>A0A1H6U9I4_9FIRM</name>
<evidence type="ECO:0000313" key="4">
    <source>
        <dbReference type="Proteomes" id="UP000183028"/>
    </source>
</evidence>
<dbReference type="Gene3D" id="2.60.40.1080">
    <property type="match status" value="1"/>
</dbReference>
<evidence type="ECO:0000256" key="1">
    <source>
        <dbReference type="SAM" id="Phobius"/>
    </source>
</evidence>
<dbReference type="RefSeq" id="WP_083381617.1">
    <property type="nucleotide sequence ID" value="NZ_FNYK01000031.1"/>
</dbReference>
<dbReference type="PANTHER" id="PTHR10587">
    <property type="entry name" value="GLYCOSYL TRANSFERASE-RELATED"/>
    <property type="match status" value="1"/>
</dbReference>
<dbReference type="SMART" id="SM00635">
    <property type="entry name" value="BID_2"/>
    <property type="match status" value="1"/>
</dbReference>
<accession>A0A1H6U9I4</accession>
<proteinExistence type="predicted"/>
<dbReference type="eggNOG" id="COG0726">
    <property type="taxonomic scope" value="Bacteria"/>
</dbReference>
<evidence type="ECO:0000313" key="3">
    <source>
        <dbReference type="EMBL" id="SEI88206.1"/>
    </source>
</evidence>
<sequence>MKGKKRRVKSIVWVIVAVLVLGVLGGFGIKAYKDYQKEEAAKKEAARIKKLQEQAKLSKDQISIEVRGTYNLKLYSAEGKVTWSSEDAAVARVDEKGVVTGVSAGNTVINATYLKKKYPVKVTVTMPRVMQDDGKKVVYLTFDDGPSPKTAQVLDILKNNGVHATFFVTGIDQKSASLMKRAVDEGNAIGAHTYTHDYKYVYSSEKNYFDDLNKILNHIKEVTGKETKIIRFPGGSSNTISRKYSQGIMTKLSKEVLAKGYQYYDWNLSSGDAEWPAPSVASIAQQATNTKQSKVVLLMHDANAKQTTVDALPQIIKFYKDNGYEFRTLENSDIISHHHINN</sequence>
<evidence type="ECO:0000259" key="2">
    <source>
        <dbReference type="PROSITE" id="PS51677"/>
    </source>
</evidence>